<dbReference type="CDD" id="cd00086">
    <property type="entry name" value="homeodomain"/>
    <property type="match status" value="1"/>
</dbReference>
<feature type="compositionally biased region" description="Acidic residues" evidence="9">
    <location>
        <begin position="55"/>
        <end position="72"/>
    </location>
</feature>
<feature type="compositionally biased region" description="Polar residues" evidence="9">
    <location>
        <begin position="103"/>
        <end position="119"/>
    </location>
</feature>
<gene>
    <name evidence="11" type="ORF">OXX778_LOCUS2651</name>
</gene>
<feature type="domain" description="Homeobox" evidence="10">
    <location>
        <begin position="119"/>
        <end position="182"/>
    </location>
</feature>
<proteinExistence type="inferred from homology"/>
<comment type="similarity">
    <text evidence="7">Belongs to the TALE/TGIF homeobox family.</text>
</comment>
<dbReference type="Gene3D" id="1.10.10.60">
    <property type="entry name" value="Homeodomain-like"/>
    <property type="match status" value="1"/>
</dbReference>
<keyword evidence="5" id="KW-0804">Transcription</keyword>
<evidence type="ECO:0000259" key="10">
    <source>
        <dbReference type="PROSITE" id="PS50071"/>
    </source>
</evidence>
<evidence type="ECO:0000256" key="9">
    <source>
        <dbReference type="SAM" id="MobiDB-lite"/>
    </source>
</evidence>
<dbReference type="Pfam" id="PF05920">
    <property type="entry name" value="Homeobox_KN"/>
    <property type="match status" value="1"/>
</dbReference>
<evidence type="ECO:0000256" key="5">
    <source>
        <dbReference type="ARBA" id="ARBA00023163"/>
    </source>
</evidence>
<keyword evidence="12" id="KW-1185">Reference proteome</keyword>
<dbReference type="AlphaFoldDB" id="A0A813MWB6"/>
<evidence type="ECO:0000256" key="1">
    <source>
        <dbReference type="ARBA" id="ARBA00004123"/>
    </source>
</evidence>
<keyword evidence="4 8" id="KW-0371">Homeobox</keyword>
<sequence>MMLLESSKQDNIPETESNYYGPLRHYHNSKACSSPPESSPEPENPKKRRPQSITSEEETETDETDIESEYYDDELHIDLKEDTDSLDDYQYRNKRFKAEFSDCDSNSPQQNSDTPTPSNDNRKRRGNLPKDSVKVLKMWLYEHRYNAYPTENEKITLSKRANLTVHQVCNWFINARRRLLPDIIRKEGNDPGHFTISRKSNTINRPKSTSTPLNLSINQAKSNHISKYYELIKEKIETMNEKLVDNRTEDLNLLTPVSGNTSPKCEVNHTVADLLNEEEDRGRKNKFLNRKTIRNYTEQQQNMLKIQQQQLQSILLLQPVQGYQIPVHQQHQAINNMAGNLYNEDHTANLRLLVDVAVSLWEEEQKNRN</sequence>
<keyword evidence="2" id="KW-0805">Transcription regulation</keyword>
<dbReference type="InterPro" id="IPR008422">
    <property type="entry name" value="KN_HD"/>
</dbReference>
<keyword evidence="6 8" id="KW-0539">Nucleus</keyword>
<evidence type="ECO:0000313" key="12">
    <source>
        <dbReference type="Proteomes" id="UP000663879"/>
    </source>
</evidence>
<evidence type="ECO:0000256" key="7">
    <source>
        <dbReference type="ARBA" id="ARBA00038021"/>
    </source>
</evidence>
<dbReference type="GO" id="GO:0003677">
    <property type="term" value="F:DNA binding"/>
    <property type="evidence" value="ECO:0007669"/>
    <property type="project" value="UniProtKB-UniRule"/>
</dbReference>
<dbReference type="EMBL" id="CAJNOC010000213">
    <property type="protein sequence ID" value="CAF0728073.1"/>
    <property type="molecule type" value="Genomic_DNA"/>
</dbReference>
<dbReference type="OrthoDB" id="10056939at2759"/>
<accession>A0A813MWB6</accession>
<dbReference type="PROSITE" id="PS50071">
    <property type="entry name" value="HOMEOBOX_2"/>
    <property type="match status" value="1"/>
</dbReference>
<reference evidence="11" key="1">
    <citation type="submission" date="2021-02" db="EMBL/GenBank/DDBJ databases">
        <authorList>
            <person name="Nowell W R."/>
        </authorList>
    </citation>
    <scope>NUCLEOTIDE SEQUENCE</scope>
    <source>
        <strain evidence="11">Ploen Becks lab</strain>
    </source>
</reference>
<dbReference type="FunFam" id="1.10.10.60:FF:000059">
    <property type="entry name" value="TGFB-induced factor homeobox 1"/>
    <property type="match status" value="1"/>
</dbReference>
<dbReference type="PANTHER" id="PTHR11850">
    <property type="entry name" value="HOMEOBOX PROTEIN TRANSCRIPTION FACTORS"/>
    <property type="match status" value="1"/>
</dbReference>
<dbReference type="GO" id="GO:0006355">
    <property type="term" value="P:regulation of DNA-templated transcription"/>
    <property type="evidence" value="ECO:0007669"/>
    <property type="project" value="InterPro"/>
</dbReference>
<feature type="region of interest" description="Disordered" evidence="9">
    <location>
        <begin position="1"/>
        <end position="73"/>
    </location>
</feature>
<feature type="DNA-binding region" description="Homeobox" evidence="8">
    <location>
        <begin position="121"/>
        <end position="183"/>
    </location>
</feature>
<evidence type="ECO:0000256" key="3">
    <source>
        <dbReference type="ARBA" id="ARBA00023125"/>
    </source>
</evidence>
<evidence type="ECO:0000256" key="2">
    <source>
        <dbReference type="ARBA" id="ARBA00023015"/>
    </source>
</evidence>
<protein>
    <recommendedName>
        <fullName evidence="10">Homeobox domain-containing protein</fullName>
    </recommendedName>
</protein>
<evidence type="ECO:0000256" key="4">
    <source>
        <dbReference type="ARBA" id="ARBA00023155"/>
    </source>
</evidence>
<comment type="caution">
    <text evidence="11">The sequence shown here is derived from an EMBL/GenBank/DDBJ whole genome shotgun (WGS) entry which is preliminary data.</text>
</comment>
<feature type="region of interest" description="Disordered" evidence="9">
    <location>
        <begin position="100"/>
        <end position="129"/>
    </location>
</feature>
<dbReference type="SMART" id="SM00389">
    <property type="entry name" value="HOX"/>
    <property type="match status" value="1"/>
</dbReference>
<feature type="compositionally biased region" description="Polar residues" evidence="9">
    <location>
        <begin position="9"/>
        <end position="18"/>
    </location>
</feature>
<evidence type="ECO:0000256" key="8">
    <source>
        <dbReference type="PROSITE-ProRule" id="PRU00108"/>
    </source>
</evidence>
<dbReference type="InterPro" id="IPR001356">
    <property type="entry name" value="HD"/>
</dbReference>
<comment type="subcellular location">
    <subcellularLocation>
        <location evidence="1 8">Nucleus</location>
    </subcellularLocation>
</comment>
<evidence type="ECO:0000256" key="6">
    <source>
        <dbReference type="ARBA" id="ARBA00023242"/>
    </source>
</evidence>
<dbReference type="InterPro" id="IPR009057">
    <property type="entry name" value="Homeodomain-like_sf"/>
</dbReference>
<dbReference type="GO" id="GO:0005634">
    <property type="term" value="C:nucleus"/>
    <property type="evidence" value="ECO:0007669"/>
    <property type="project" value="UniProtKB-SubCell"/>
</dbReference>
<organism evidence="11 12">
    <name type="scientific">Brachionus calyciflorus</name>
    <dbReference type="NCBI Taxonomy" id="104777"/>
    <lineage>
        <taxon>Eukaryota</taxon>
        <taxon>Metazoa</taxon>
        <taxon>Spiralia</taxon>
        <taxon>Gnathifera</taxon>
        <taxon>Rotifera</taxon>
        <taxon>Eurotatoria</taxon>
        <taxon>Monogononta</taxon>
        <taxon>Pseudotrocha</taxon>
        <taxon>Ploima</taxon>
        <taxon>Brachionidae</taxon>
        <taxon>Brachionus</taxon>
    </lineage>
</organism>
<dbReference type="Proteomes" id="UP000663879">
    <property type="component" value="Unassembled WGS sequence"/>
</dbReference>
<dbReference type="SUPFAM" id="SSF46689">
    <property type="entry name" value="Homeodomain-like"/>
    <property type="match status" value="1"/>
</dbReference>
<keyword evidence="3 8" id="KW-0238">DNA-binding</keyword>
<name>A0A813MWB6_9BILA</name>
<dbReference type="InterPro" id="IPR050224">
    <property type="entry name" value="TALE_homeobox"/>
</dbReference>
<evidence type="ECO:0000313" key="11">
    <source>
        <dbReference type="EMBL" id="CAF0728073.1"/>
    </source>
</evidence>